<dbReference type="Pfam" id="PF00908">
    <property type="entry name" value="dTDP_sugar_isom"/>
    <property type="match status" value="1"/>
</dbReference>
<dbReference type="NCBIfam" id="TIGR01221">
    <property type="entry name" value="rmlC"/>
    <property type="match status" value="1"/>
</dbReference>
<comment type="function">
    <text evidence="2 7">Catalyzes the epimerization of the C3' and C5'positions of dTDP-6-deoxy-D-xylo-4-hexulose, forming dTDP-6-deoxy-L-lyxo-4-hexulose.</text>
</comment>
<dbReference type="EC" id="5.1.3.13" evidence="3 7"/>
<feature type="active site" description="Proton donor" evidence="5">
    <location>
        <position position="132"/>
    </location>
</feature>
<dbReference type="GO" id="GO:0019305">
    <property type="term" value="P:dTDP-rhamnose biosynthetic process"/>
    <property type="evidence" value="ECO:0007669"/>
    <property type="project" value="UniProtKB-UniRule"/>
</dbReference>
<comment type="pathway">
    <text evidence="7">Carbohydrate biosynthesis; dTDP-L-rhamnose biosynthesis.</text>
</comment>
<dbReference type="GO" id="GO:0008830">
    <property type="term" value="F:dTDP-4-dehydrorhamnose 3,5-epimerase activity"/>
    <property type="evidence" value="ECO:0007669"/>
    <property type="project" value="UniProtKB-UniRule"/>
</dbReference>
<comment type="similarity">
    <text evidence="7">Belongs to the dTDP-4-dehydrorhamnose 3,5-epimerase family.</text>
</comment>
<evidence type="ECO:0000256" key="3">
    <source>
        <dbReference type="ARBA" id="ARBA00012098"/>
    </source>
</evidence>
<dbReference type="GO" id="GO:0005829">
    <property type="term" value="C:cytosol"/>
    <property type="evidence" value="ECO:0007669"/>
    <property type="project" value="TreeGrafter"/>
</dbReference>
<dbReference type="PANTHER" id="PTHR21047">
    <property type="entry name" value="DTDP-6-DEOXY-D-GLUCOSE-3,5 EPIMERASE"/>
    <property type="match status" value="1"/>
</dbReference>
<comment type="subunit">
    <text evidence="7">Homodimer.</text>
</comment>
<evidence type="ECO:0000256" key="6">
    <source>
        <dbReference type="PIRSR" id="PIRSR600888-3"/>
    </source>
</evidence>
<dbReference type="CDD" id="cd00438">
    <property type="entry name" value="cupin_RmlC"/>
    <property type="match status" value="1"/>
</dbReference>
<sequence>MQIAPTSLSGVVVLTPRVFSDARGRFCETWSRARLAEAGIDIDFVQDNESLSRPVGTLRGLHYQSPPMAQAKLVRVVAGAILDVAVDVRRGSPRYGQWVGVELSADSGRQLLVPAGFLHGFVTRVPDTVVGYKCSAPYAPECDGAVAFGDPDLAIDWGLDPAAAVISDKDARAPRFRDWTSPFDYTGPLPWEGADA</sequence>
<feature type="active site" description="Proton acceptor" evidence="5">
    <location>
        <position position="62"/>
    </location>
</feature>
<dbReference type="SUPFAM" id="SSF51182">
    <property type="entry name" value="RmlC-like cupins"/>
    <property type="match status" value="1"/>
</dbReference>
<organism evidence="8 9">
    <name type="scientific">Rhodobaculum claviforme</name>
    <dbReference type="NCBI Taxonomy" id="1549854"/>
    <lineage>
        <taxon>Bacteria</taxon>
        <taxon>Pseudomonadati</taxon>
        <taxon>Pseudomonadota</taxon>
        <taxon>Alphaproteobacteria</taxon>
        <taxon>Rhodobacterales</taxon>
        <taxon>Paracoccaceae</taxon>
        <taxon>Rhodobaculum</taxon>
    </lineage>
</organism>
<protein>
    <recommendedName>
        <fullName evidence="4 7">dTDP-4-dehydrorhamnose 3,5-epimerase</fullName>
        <ecNumber evidence="3 7">5.1.3.13</ecNumber>
    </recommendedName>
    <alternativeName>
        <fullName evidence="7">Thymidine diphospho-4-keto-rhamnose 3,5-epimerase</fullName>
    </alternativeName>
</protein>
<gene>
    <name evidence="8" type="ORF">CCR87_06910</name>
</gene>
<dbReference type="InterPro" id="IPR014710">
    <property type="entry name" value="RmlC-like_jellyroll"/>
</dbReference>
<dbReference type="InterPro" id="IPR000888">
    <property type="entry name" value="RmlC-like"/>
</dbReference>
<keyword evidence="7" id="KW-0413">Isomerase</keyword>
<dbReference type="AlphaFoldDB" id="A0A934WGR0"/>
<evidence type="ECO:0000256" key="4">
    <source>
        <dbReference type="ARBA" id="ARBA00019595"/>
    </source>
</evidence>
<evidence type="ECO:0000256" key="2">
    <source>
        <dbReference type="ARBA" id="ARBA00001997"/>
    </source>
</evidence>
<reference evidence="8" key="1">
    <citation type="submission" date="2017-05" db="EMBL/GenBank/DDBJ databases">
        <authorList>
            <person name="Imhoff J.F."/>
            <person name="Rahn T."/>
            <person name="Kuenzel S."/>
            <person name="Neulinger S.C."/>
        </authorList>
    </citation>
    <scope>NUCLEOTIDE SEQUENCE</scope>
    <source>
        <strain evidence="8">LMG 28126</strain>
    </source>
</reference>
<evidence type="ECO:0000313" key="8">
    <source>
        <dbReference type="EMBL" id="MBK5927075.1"/>
    </source>
</evidence>
<evidence type="ECO:0000256" key="7">
    <source>
        <dbReference type="RuleBase" id="RU364069"/>
    </source>
</evidence>
<dbReference type="RefSeq" id="WP_201156842.1">
    <property type="nucleotide sequence ID" value="NZ_NHSD01000202.1"/>
</dbReference>
<keyword evidence="9" id="KW-1185">Reference proteome</keyword>
<reference evidence="8" key="2">
    <citation type="journal article" date="2020" name="Microorganisms">
        <title>Osmotic Adaptation and Compatible Solute Biosynthesis of Phototrophic Bacteria as Revealed from Genome Analyses.</title>
        <authorList>
            <person name="Imhoff J.F."/>
            <person name="Rahn T."/>
            <person name="Kunzel S."/>
            <person name="Keller A."/>
            <person name="Neulinger S.C."/>
        </authorList>
    </citation>
    <scope>NUCLEOTIDE SEQUENCE</scope>
    <source>
        <strain evidence="8">LMG 28126</strain>
    </source>
</reference>
<comment type="catalytic activity">
    <reaction evidence="1 7">
        <text>dTDP-4-dehydro-6-deoxy-alpha-D-glucose = dTDP-4-dehydro-beta-L-rhamnose</text>
        <dbReference type="Rhea" id="RHEA:16969"/>
        <dbReference type="ChEBI" id="CHEBI:57649"/>
        <dbReference type="ChEBI" id="CHEBI:62830"/>
        <dbReference type="EC" id="5.1.3.13"/>
    </reaction>
</comment>
<dbReference type="Proteomes" id="UP000706333">
    <property type="component" value="Unassembled WGS sequence"/>
</dbReference>
<evidence type="ECO:0000256" key="1">
    <source>
        <dbReference type="ARBA" id="ARBA00001298"/>
    </source>
</evidence>
<proteinExistence type="inferred from homology"/>
<evidence type="ECO:0000313" key="9">
    <source>
        <dbReference type="Proteomes" id="UP000706333"/>
    </source>
</evidence>
<feature type="site" description="Participates in a stacking interaction with the thymidine ring of dTDP-4-oxo-6-deoxyglucose" evidence="6">
    <location>
        <position position="138"/>
    </location>
</feature>
<evidence type="ECO:0000256" key="5">
    <source>
        <dbReference type="PIRSR" id="PIRSR600888-1"/>
    </source>
</evidence>
<dbReference type="InterPro" id="IPR011051">
    <property type="entry name" value="RmlC_Cupin_sf"/>
</dbReference>
<dbReference type="GO" id="GO:0000271">
    <property type="term" value="P:polysaccharide biosynthetic process"/>
    <property type="evidence" value="ECO:0007669"/>
    <property type="project" value="TreeGrafter"/>
</dbReference>
<dbReference type="Gene3D" id="2.60.120.10">
    <property type="entry name" value="Jelly Rolls"/>
    <property type="match status" value="1"/>
</dbReference>
<name>A0A934WGR0_9RHOB</name>
<comment type="caution">
    <text evidence="8">The sequence shown here is derived from an EMBL/GenBank/DDBJ whole genome shotgun (WGS) entry which is preliminary data.</text>
</comment>
<accession>A0A934WGR0</accession>
<dbReference type="EMBL" id="NHSD01000202">
    <property type="protein sequence ID" value="MBK5927075.1"/>
    <property type="molecule type" value="Genomic_DNA"/>
</dbReference>
<dbReference type="PANTHER" id="PTHR21047:SF2">
    <property type="entry name" value="THYMIDINE DIPHOSPHO-4-KETO-RHAMNOSE 3,5-EPIMERASE"/>
    <property type="match status" value="1"/>
</dbReference>